<name>A0A1H7ZCY0_9FIRM</name>
<dbReference type="Gene3D" id="3.50.50.60">
    <property type="entry name" value="FAD/NAD(P)-binding domain"/>
    <property type="match status" value="2"/>
</dbReference>
<sequence length="544" mass="58349">MSALLASHSLVMEIIMIVITGIRTGISQGAEAATEKAIAELGVKQNCVKNSYIIKASVDARRRTNISMVYSVGLELTCNEEDAVKAANKPTVTLRSSLQTPLKLGTQKLNSRPVIVGFGPAGMFAGLLLAQNGYQPIILERGSDVDARVKAVEGFWNAAKLDTSTNVQFGEGGAGTFSDGKLTTRINDSHCDYVLRQFVRFGAPHEILYKAKPHVGTDLLRGIVKAIRQEIISLGGDIRFCSKLDNFNISEGRLRSIASGDETLRAQVLVLAVGHSARDTFELLLKKQLAMAVKPFSVGVRIEHLQSDIDQGLFGEFAGHPALGKGEYQLSHRRGDRAVYTFCMCPGGTVVPSASEQNSVVVNGMSEYARDQVNANSALVVSVDSRDFGENPLDAINFQRKLEHAAFVAGGSNYKAPAQTVGDFLKGRTGLNLGKVHPSYSIGTKAANMLDLFPQQITDMMRLGLLVFDSKIKGFAAHDAVLTGVETRTSSPVRILRNEHGESISAEGLYPCGEGAGYAGGIMSAAVDGLRIAESIMQKYAPLG</sequence>
<gene>
    <name evidence="2" type="ORF">SAMN05216180_0581</name>
</gene>
<dbReference type="SUPFAM" id="SSF51905">
    <property type="entry name" value="FAD/NAD(P)-binding domain"/>
    <property type="match status" value="1"/>
</dbReference>
<evidence type="ECO:0000313" key="3">
    <source>
        <dbReference type="Proteomes" id="UP000199158"/>
    </source>
</evidence>
<reference evidence="2 3" key="1">
    <citation type="submission" date="2016-10" db="EMBL/GenBank/DDBJ databases">
        <authorList>
            <person name="de Groot N.N."/>
        </authorList>
    </citation>
    <scope>NUCLEOTIDE SEQUENCE [LARGE SCALE GENOMIC DNA]</scope>
    <source>
        <strain evidence="2 3">CGMCC 1.5070</strain>
    </source>
</reference>
<dbReference type="Proteomes" id="UP000199158">
    <property type="component" value="Unassembled WGS sequence"/>
</dbReference>
<organism evidence="2 3">
    <name type="scientific">Hydrogenoanaerobacterium saccharovorans</name>
    <dbReference type="NCBI Taxonomy" id="474960"/>
    <lineage>
        <taxon>Bacteria</taxon>
        <taxon>Bacillati</taxon>
        <taxon>Bacillota</taxon>
        <taxon>Clostridia</taxon>
        <taxon>Eubacteriales</taxon>
        <taxon>Oscillospiraceae</taxon>
        <taxon>Hydrogenoanaerobacterium</taxon>
    </lineage>
</organism>
<evidence type="ECO:0000313" key="2">
    <source>
        <dbReference type="EMBL" id="SEM56091.1"/>
    </source>
</evidence>
<dbReference type="InterPro" id="IPR028348">
    <property type="entry name" value="FAD-binding_protein"/>
</dbReference>
<dbReference type="PIRSF" id="PIRSF038984">
    <property type="entry name" value="FAD_binding_protein"/>
    <property type="match status" value="1"/>
</dbReference>
<protein>
    <recommendedName>
        <fullName evidence="1">FAD-dependent protein C-terminal domain-containing protein</fullName>
    </recommendedName>
</protein>
<keyword evidence="3" id="KW-1185">Reference proteome</keyword>
<accession>A0A1H7ZCY0</accession>
<dbReference type="EMBL" id="FOCG01000001">
    <property type="protein sequence ID" value="SEM56091.1"/>
    <property type="molecule type" value="Genomic_DNA"/>
</dbReference>
<dbReference type="InterPro" id="IPR036188">
    <property type="entry name" value="FAD/NAD-bd_sf"/>
</dbReference>
<evidence type="ECO:0000259" key="1">
    <source>
        <dbReference type="Pfam" id="PF21688"/>
    </source>
</evidence>
<feature type="domain" description="FAD-dependent protein C-terminal" evidence="1">
    <location>
        <begin position="295"/>
        <end position="489"/>
    </location>
</feature>
<dbReference type="STRING" id="474960.SAMN05216180_0581"/>
<dbReference type="PANTHER" id="PTHR42842:SF3">
    <property type="entry name" value="FAD_NAD(P)-BINDING OXIDOREDUCTASE FAMILY PROTEIN"/>
    <property type="match status" value="1"/>
</dbReference>
<proteinExistence type="predicted"/>
<dbReference type="PANTHER" id="PTHR42842">
    <property type="entry name" value="FAD/NAD(P)-BINDING OXIDOREDUCTASE"/>
    <property type="match status" value="1"/>
</dbReference>
<dbReference type="InterPro" id="IPR049516">
    <property type="entry name" value="FAD-depend_C"/>
</dbReference>
<dbReference type="Gene3D" id="3.30.70.2700">
    <property type="match status" value="1"/>
</dbReference>
<dbReference type="AlphaFoldDB" id="A0A1H7ZCY0"/>
<dbReference type="Pfam" id="PF21688">
    <property type="entry name" value="FAD-depend_C"/>
    <property type="match status" value="1"/>
</dbReference>